<evidence type="ECO:0000313" key="1">
    <source>
        <dbReference type="Proteomes" id="UP000887580"/>
    </source>
</evidence>
<dbReference type="Proteomes" id="UP000887580">
    <property type="component" value="Unplaced"/>
</dbReference>
<protein>
    <submittedName>
        <fullName evidence="2">NIDO domain-containing protein</fullName>
    </submittedName>
</protein>
<organism evidence="1 2">
    <name type="scientific">Panagrolaimus sp. PS1159</name>
    <dbReference type="NCBI Taxonomy" id="55785"/>
    <lineage>
        <taxon>Eukaryota</taxon>
        <taxon>Metazoa</taxon>
        <taxon>Ecdysozoa</taxon>
        <taxon>Nematoda</taxon>
        <taxon>Chromadorea</taxon>
        <taxon>Rhabditida</taxon>
        <taxon>Tylenchina</taxon>
        <taxon>Panagrolaimomorpha</taxon>
        <taxon>Panagrolaimoidea</taxon>
        <taxon>Panagrolaimidae</taxon>
        <taxon>Panagrolaimus</taxon>
    </lineage>
</organism>
<reference evidence="2" key="1">
    <citation type="submission" date="2022-11" db="UniProtKB">
        <authorList>
            <consortium name="WormBaseParasite"/>
        </authorList>
    </citation>
    <scope>IDENTIFICATION</scope>
</reference>
<evidence type="ECO:0000313" key="2">
    <source>
        <dbReference type="WBParaSite" id="PS1159_v2.g19498.t1"/>
    </source>
</evidence>
<dbReference type="WBParaSite" id="PS1159_v2.g19498.t1">
    <property type="protein sequence ID" value="PS1159_v2.g19498.t1"/>
    <property type="gene ID" value="PS1159_v2.g19498"/>
</dbReference>
<name>A0AC35FP70_9BILA</name>
<sequence length="609" mass="68562">MPPADDESTAPQNLSIPFPFFDKLYPQLWVNVNGAISFNSKISTFTPTCKPVSQNYSMISPFWADIDTRKPIHGDAIYFRESFDEKVLSQAESEVINAFPNLYGIKLKSVFIVTWFNVTFFNAETHPWEKRNTFQSAIATNGIYSFAIFYYNEITWTTGDQSNGTNGVGGTPAQAGFDAGDGKNRLMLGGSCKNEILTIEKRSNVNSPGKWIFRVDSANIETAGCTAEFAPSDILKISPSYVTSLGQVAVEVSGPCLKPSSTTSITCRIYDPSQPPFISVKGKIVGSQDSIKVICGIPYLFSIGRMKIEIVIFDNLAPISFFNTTYHGFLYVTNSNPQTNTLNIKVNKDSNGTAESTAFSWNPKSFVNGTNFLDMKLIIFDLSKKQPEMQSEIKIGDKIENSGKWNWNFKENGNSLSDQICNQFGIKVVFQAIEFGWNMLEGNDYRSHWIINSEIDDLFDRFTTTMASEKARINKLVEIVDKLEAQTLANDDLIEKCGEQIDDYQAEIKDYENLAKQFNKVRNEPIKVKNLEPCVPIVAKDLLDNFIKQNLKIEKPSTELEEELIIVNQRHEKLMAANNCMANEISKLIEDIDKEIELCDKRLGILEKF</sequence>
<proteinExistence type="predicted"/>
<accession>A0AC35FP70</accession>